<evidence type="ECO:0000313" key="3">
    <source>
        <dbReference type="Proteomes" id="UP000003692"/>
    </source>
</evidence>
<feature type="transmembrane region" description="Helical" evidence="1">
    <location>
        <begin position="12"/>
        <end position="34"/>
    </location>
</feature>
<dbReference type="HOGENOM" id="CLU_2715963_0_0_6"/>
<dbReference type="AlphaFoldDB" id="D4F2K2"/>
<accession>D4F2K2</accession>
<dbReference type="EMBL" id="ADGK01000038">
    <property type="protein sequence ID" value="EFE24029.1"/>
    <property type="molecule type" value="Genomic_DNA"/>
</dbReference>
<protein>
    <submittedName>
        <fullName evidence="2">Uncharacterized protein</fullName>
    </submittedName>
</protein>
<gene>
    <name evidence="2" type="ORF">EDWATA_00952</name>
</gene>
<name>D4F2K2_EDWTA</name>
<keyword evidence="1" id="KW-0472">Membrane</keyword>
<keyword evidence="1" id="KW-1133">Transmembrane helix</keyword>
<comment type="caution">
    <text evidence="2">The sequence shown here is derived from an EMBL/GenBank/DDBJ whole genome shotgun (WGS) entry which is preliminary data.</text>
</comment>
<organism evidence="2 3">
    <name type="scientific">Edwardsiella tarda ATCC 23685</name>
    <dbReference type="NCBI Taxonomy" id="500638"/>
    <lineage>
        <taxon>Bacteria</taxon>
        <taxon>Pseudomonadati</taxon>
        <taxon>Pseudomonadota</taxon>
        <taxon>Gammaproteobacteria</taxon>
        <taxon>Enterobacterales</taxon>
        <taxon>Hafniaceae</taxon>
        <taxon>Edwardsiella</taxon>
    </lineage>
</organism>
<evidence type="ECO:0000313" key="2">
    <source>
        <dbReference type="EMBL" id="EFE24029.1"/>
    </source>
</evidence>
<dbReference type="Proteomes" id="UP000003692">
    <property type="component" value="Unassembled WGS sequence"/>
</dbReference>
<keyword evidence="1" id="KW-0812">Transmembrane</keyword>
<sequence>MLLILQNINRCYFLFVGSCVTILVVAHSTLYVSALMAGSIKPRMTPLARCLPSGNIDNSRFGALSGTGRHVE</sequence>
<proteinExistence type="predicted"/>
<reference evidence="2 3" key="1">
    <citation type="submission" date="2010-02" db="EMBL/GenBank/DDBJ databases">
        <authorList>
            <person name="Weinstock G."/>
            <person name="Sodergren E."/>
            <person name="Clifton S."/>
            <person name="Fulton L."/>
            <person name="Fulton B."/>
            <person name="Courtney L."/>
            <person name="Fronick C."/>
            <person name="Harrison M."/>
            <person name="Strong C."/>
            <person name="Farmer C."/>
            <person name="Delahaunty K."/>
            <person name="Markovic C."/>
            <person name="Hall O."/>
            <person name="Minx P."/>
            <person name="Tomlinson C."/>
            <person name="Mitreva M."/>
            <person name="Nelson J."/>
            <person name="Hou S."/>
            <person name="Wollam A."/>
            <person name="Pepin K.H."/>
            <person name="Johnson M."/>
            <person name="Bhonagiri V."/>
            <person name="Zhang X."/>
            <person name="Suruliraj S."/>
            <person name="Warren W."/>
            <person name="Chinwalla A."/>
            <person name="Mardis E.R."/>
            <person name="Wilson R.K."/>
        </authorList>
    </citation>
    <scope>NUCLEOTIDE SEQUENCE [LARGE SCALE GENOMIC DNA]</scope>
    <source>
        <strain evidence="2 3">ATCC 23685</strain>
    </source>
</reference>
<evidence type="ECO:0000256" key="1">
    <source>
        <dbReference type="SAM" id="Phobius"/>
    </source>
</evidence>